<gene>
    <name evidence="3" type="ordered locus">Nham_1872</name>
</gene>
<dbReference type="HOGENOM" id="CLU_1946528_0_0_5"/>
<feature type="signal peptide" evidence="2">
    <location>
        <begin position="1"/>
        <end position="22"/>
    </location>
</feature>
<keyword evidence="2" id="KW-0732">Signal</keyword>
<reference evidence="3 4" key="1">
    <citation type="submission" date="2006-03" db="EMBL/GenBank/DDBJ databases">
        <title>Complete sequence of chromosome of Nitrobacter hamburgensis X14.</title>
        <authorList>
            <consortium name="US DOE Joint Genome Institute"/>
            <person name="Copeland A."/>
            <person name="Lucas S."/>
            <person name="Lapidus A."/>
            <person name="Barry K."/>
            <person name="Detter J.C."/>
            <person name="Glavina del Rio T."/>
            <person name="Hammon N."/>
            <person name="Israni S."/>
            <person name="Dalin E."/>
            <person name="Tice H."/>
            <person name="Pitluck S."/>
            <person name="Chain P."/>
            <person name="Malfatti S."/>
            <person name="Shin M."/>
            <person name="Vergez L."/>
            <person name="Schmutz J."/>
            <person name="Larimer F."/>
            <person name="Land M."/>
            <person name="Hauser L."/>
            <person name="Kyrpides N."/>
            <person name="Ivanova N."/>
            <person name="Ward B."/>
            <person name="Arp D."/>
            <person name="Klotz M."/>
            <person name="Stein L."/>
            <person name="O'Mullan G."/>
            <person name="Starkenburg S."/>
            <person name="Sayavedra L."/>
            <person name="Poret-Peterson A.T."/>
            <person name="Gentry M.E."/>
            <person name="Bruce D."/>
            <person name="Richardson P."/>
        </authorList>
    </citation>
    <scope>NUCLEOTIDE SEQUENCE [LARGE SCALE GENOMIC DNA]</scope>
    <source>
        <strain evidence="4">DSM 10229 / NCIMB 13809 / X14</strain>
    </source>
</reference>
<accession>Q1QM62</accession>
<dbReference type="AlphaFoldDB" id="Q1QM62"/>
<dbReference type="EMBL" id="CP000319">
    <property type="protein sequence ID" value="ABE62685.1"/>
    <property type="molecule type" value="Genomic_DNA"/>
</dbReference>
<feature type="compositionally biased region" description="Polar residues" evidence="1">
    <location>
        <begin position="107"/>
        <end position="119"/>
    </location>
</feature>
<evidence type="ECO:0000313" key="4">
    <source>
        <dbReference type="Proteomes" id="UP000001953"/>
    </source>
</evidence>
<proteinExistence type="predicted"/>
<protein>
    <submittedName>
        <fullName evidence="3">Uncharacterized protein</fullName>
    </submittedName>
</protein>
<name>Q1QM62_NITHX</name>
<feature type="chain" id="PRO_5004195747" evidence="2">
    <location>
        <begin position="23"/>
        <end position="129"/>
    </location>
</feature>
<evidence type="ECO:0000256" key="1">
    <source>
        <dbReference type="SAM" id="MobiDB-lite"/>
    </source>
</evidence>
<evidence type="ECO:0000256" key="2">
    <source>
        <dbReference type="SAM" id="SignalP"/>
    </source>
</evidence>
<sequence length="129" mass="13982">MRPSAPLALLFAISLLTSAAHAQHVAFGDVERGTASKDFVPALTGGGRQGEWKLVDDATADRGKALAQVDVDPTDYRFPLAIYMPTVQSDIEATIHFRPISGKVDQASASTSSRRNLQKSILRRRQASF</sequence>
<organism evidence="3 4">
    <name type="scientific">Nitrobacter hamburgensis (strain DSM 10229 / NCIMB 13809 / X14)</name>
    <dbReference type="NCBI Taxonomy" id="323097"/>
    <lineage>
        <taxon>Bacteria</taxon>
        <taxon>Pseudomonadati</taxon>
        <taxon>Pseudomonadota</taxon>
        <taxon>Alphaproteobacteria</taxon>
        <taxon>Hyphomicrobiales</taxon>
        <taxon>Nitrobacteraceae</taxon>
        <taxon>Nitrobacter</taxon>
    </lineage>
</organism>
<dbReference type="KEGG" id="nha:Nham_1872"/>
<feature type="region of interest" description="Disordered" evidence="1">
    <location>
        <begin position="104"/>
        <end position="129"/>
    </location>
</feature>
<dbReference type="Proteomes" id="UP000001953">
    <property type="component" value="Chromosome"/>
</dbReference>
<keyword evidence="4" id="KW-1185">Reference proteome</keyword>
<evidence type="ECO:0000313" key="3">
    <source>
        <dbReference type="EMBL" id="ABE62685.1"/>
    </source>
</evidence>